<dbReference type="GO" id="GO:0003677">
    <property type="term" value="F:DNA binding"/>
    <property type="evidence" value="ECO:0007669"/>
    <property type="project" value="UniProtKB-KW"/>
</dbReference>
<reference evidence="5 6" key="1">
    <citation type="submission" date="2018-11" db="EMBL/GenBank/DDBJ databases">
        <title>Trebonia kvetii gen.nov., sp.nov., a novel acidophilic actinobacterium, and proposal of the new actinobacterial family Treboniaceae fam. nov.</title>
        <authorList>
            <person name="Rapoport D."/>
            <person name="Sagova-Mareckova M."/>
            <person name="Sedlacek I."/>
            <person name="Provaznik J."/>
            <person name="Kralova S."/>
            <person name="Pavlinic D."/>
            <person name="Benes V."/>
            <person name="Kopecky J."/>
        </authorList>
    </citation>
    <scope>NUCLEOTIDE SEQUENCE [LARGE SCALE GENOMIC DNA]</scope>
    <source>
        <strain evidence="5 6">15Tr583</strain>
    </source>
</reference>
<organism evidence="5 6">
    <name type="scientific">Trebonia kvetii</name>
    <dbReference type="NCBI Taxonomy" id="2480626"/>
    <lineage>
        <taxon>Bacteria</taxon>
        <taxon>Bacillati</taxon>
        <taxon>Actinomycetota</taxon>
        <taxon>Actinomycetes</taxon>
        <taxon>Streptosporangiales</taxon>
        <taxon>Treboniaceae</taxon>
        <taxon>Trebonia</taxon>
    </lineage>
</organism>
<evidence type="ECO:0000313" key="6">
    <source>
        <dbReference type="Proteomes" id="UP000460272"/>
    </source>
</evidence>
<dbReference type="InterPro" id="IPR036388">
    <property type="entry name" value="WH-like_DNA-bd_sf"/>
</dbReference>
<dbReference type="InterPro" id="IPR000524">
    <property type="entry name" value="Tscrpt_reg_HTH_GntR"/>
</dbReference>
<keyword evidence="6" id="KW-1185">Reference proteome</keyword>
<accession>A0A6P2C2D5</accession>
<dbReference type="Proteomes" id="UP000460272">
    <property type="component" value="Unassembled WGS sequence"/>
</dbReference>
<dbReference type="PANTHER" id="PTHR44846">
    <property type="entry name" value="MANNOSYL-D-GLYCERATE TRANSPORT/METABOLISM SYSTEM REPRESSOR MNGR-RELATED"/>
    <property type="match status" value="1"/>
</dbReference>
<dbReference type="AlphaFoldDB" id="A0A6P2C2D5"/>
<comment type="caution">
    <text evidence="5">The sequence shown here is derived from an EMBL/GenBank/DDBJ whole genome shotgun (WGS) entry which is preliminary data.</text>
</comment>
<dbReference type="Pfam" id="PF07702">
    <property type="entry name" value="UTRA"/>
    <property type="match status" value="1"/>
</dbReference>
<dbReference type="SMART" id="SM00866">
    <property type="entry name" value="UTRA"/>
    <property type="match status" value="1"/>
</dbReference>
<dbReference type="InterPro" id="IPR050679">
    <property type="entry name" value="Bact_HTH_transcr_reg"/>
</dbReference>
<dbReference type="PRINTS" id="PR00035">
    <property type="entry name" value="HTHGNTR"/>
</dbReference>
<dbReference type="Gene3D" id="3.40.1410.10">
    <property type="entry name" value="Chorismate lyase-like"/>
    <property type="match status" value="1"/>
</dbReference>
<protein>
    <submittedName>
        <fullName evidence="5">GntR family transcriptional regulator</fullName>
    </submittedName>
</protein>
<evidence type="ECO:0000256" key="1">
    <source>
        <dbReference type="ARBA" id="ARBA00023015"/>
    </source>
</evidence>
<gene>
    <name evidence="5" type="ORF">EAS64_13525</name>
</gene>
<dbReference type="GO" id="GO:0045892">
    <property type="term" value="P:negative regulation of DNA-templated transcription"/>
    <property type="evidence" value="ECO:0007669"/>
    <property type="project" value="TreeGrafter"/>
</dbReference>
<dbReference type="GO" id="GO:0003700">
    <property type="term" value="F:DNA-binding transcription factor activity"/>
    <property type="evidence" value="ECO:0007669"/>
    <property type="project" value="InterPro"/>
</dbReference>
<name>A0A6P2C2D5_9ACTN</name>
<keyword evidence="1" id="KW-0805">Transcription regulation</keyword>
<dbReference type="InterPro" id="IPR036390">
    <property type="entry name" value="WH_DNA-bd_sf"/>
</dbReference>
<evidence type="ECO:0000256" key="3">
    <source>
        <dbReference type="ARBA" id="ARBA00023163"/>
    </source>
</evidence>
<evidence type="ECO:0000313" key="5">
    <source>
        <dbReference type="EMBL" id="TVZ05544.1"/>
    </source>
</evidence>
<dbReference type="CDD" id="cd07377">
    <property type="entry name" value="WHTH_GntR"/>
    <property type="match status" value="1"/>
</dbReference>
<dbReference type="Gene3D" id="1.10.10.10">
    <property type="entry name" value="Winged helix-like DNA-binding domain superfamily/Winged helix DNA-binding domain"/>
    <property type="match status" value="1"/>
</dbReference>
<dbReference type="PROSITE" id="PS50949">
    <property type="entry name" value="HTH_GNTR"/>
    <property type="match status" value="1"/>
</dbReference>
<keyword evidence="2" id="KW-0238">DNA-binding</keyword>
<dbReference type="SUPFAM" id="SSF46785">
    <property type="entry name" value="Winged helix' DNA-binding domain"/>
    <property type="match status" value="1"/>
</dbReference>
<dbReference type="InterPro" id="IPR011663">
    <property type="entry name" value="UTRA"/>
</dbReference>
<dbReference type="InterPro" id="IPR028978">
    <property type="entry name" value="Chorismate_lyase_/UTRA_dom_sf"/>
</dbReference>
<feature type="domain" description="HTH gntR-type" evidence="4">
    <location>
        <begin position="23"/>
        <end position="93"/>
    </location>
</feature>
<dbReference type="PANTHER" id="PTHR44846:SF1">
    <property type="entry name" value="MANNOSYL-D-GLYCERATE TRANSPORT_METABOLISM SYSTEM REPRESSOR MNGR-RELATED"/>
    <property type="match status" value="1"/>
</dbReference>
<evidence type="ECO:0000256" key="2">
    <source>
        <dbReference type="ARBA" id="ARBA00023125"/>
    </source>
</evidence>
<dbReference type="SUPFAM" id="SSF64288">
    <property type="entry name" value="Chorismate lyase-like"/>
    <property type="match status" value="1"/>
</dbReference>
<dbReference type="OrthoDB" id="3523737at2"/>
<dbReference type="RefSeq" id="WP_145853245.1">
    <property type="nucleotide sequence ID" value="NZ_RPFW01000002.1"/>
</dbReference>
<dbReference type="Pfam" id="PF00392">
    <property type="entry name" value="GntR"/>
    <property type="match status" value="1"/>
</dbReference>
<sequence length="276" mass="30707">MTALEMGDPVLSSYQVLDAGDDRPAHSRIEEWLERLIHSGQLKLEDRLPSEVEMAGALGVSRMTLRQALNGLESKGLLVRKRGRWGGSFVARPRLEYELSGLPGFTEQMRRSNALAGARVTEAATVRPEPEVRHALQLARGQKVHRIVRVRSANREPVAVEVNSYPAALFPGLLGESLTGSLYALLRKSGHAPFSATEVLEPVIASAEYANLLWMEEGSPLMLVQRTAYDKEGRPVEHSFDYFRPDRIRITLRTQADGAPRAEVETATVRDRTERS</sequence>
<proteinExistence type="predicted"/>
<evidence type="ECO:0000259" key="4">
    <source>
        <dbReference type="PROSITE" id="PS50949"/>
    </source>
</evidence>
<keyword evidence="3" id="KW-0804">Transcription</keyword>
<dbReference type="EMBL" id="RPFW01000002">
    <property type="protein sequence ID" value="TVZ05544.1"/>
    <property type="molecule type" value="Genomic_DNA"/>
</dbReference>
<dbReference type="SMART" id="SM00345">
    <property type="entry name" value="HTH_GNTR"/>
    <property type="match status" value="1"/>
</dbReference>